<organism evidence="2">
    <name type="scientific">Eutreptiella gymnastica</name>
    <dbReference type="NCBI Taxonomy" id="73025"/>
    <lineage>
        <taxon>Eukaryota</taxon>
        <taxon>Discoba</taxon>
        <taxon>Euglenozoa</taxon>
        <taxon>Euglenida</taxon>
        <taxon>Spirocuta</taxon>
        <taxon>Euglenophyceae</taxon>
        <taxon>Eutreptiales</taxon>
        <taxon>Eutreptiaceae</taxon>
        <taxon>Eutreptiella</taxon>
    </lineage>
</organism>
<evidence type="ECO:0000313" key="2">
    <source>
        <dbReference type="EMBL" id="CAE0839188.1"/>
    </source>
</evidence>
<evidence type="ECO:0000256" key="1">
    <source>
        <dbReference type="SAM" id="MobiDB-lite"/>
    </source>
</evidence>
<sequence>MPAYQKGQAKKVQPVATKADRKEAKGLEKDEDLDGAIKAFQAKRSEQLLEDVVEGADNSLSASPTNKQTVAERRARRKQMQNNKGAYVPSPQQIAKMREQAEKEDADKKDTCPNCNGKNLRMMHWLPGNYVEGQYICQLCTKPGVASSGVWHCLDCTWNAHISCFLTNKNWARQTQAAVVADCPKPSLAWDPLSLTGPHMALGAAASQRCFGEVALD</sequence>
<name>A0A7S4GJV3_9EUGL</name>
<protein>
    <recommendedName>
        <fullName evidence="3">Zinc finger PHD-type domain-containing protein</fullName>
    </recommendedName>
</protein>
<gene>
    <name evidence="2" type="ORF">EGYM00163_LOCUS50560</name>
</gene>
<evidence type="ECO:0008006" key="3">
    <source>
        <dbReference type="Google" id="ProtNLM"/>
    </source>
</evidence>
<feature type="compositionally biased region" description="Polar residues" evidence="1">
    <location>
        <begin position="58"/>
        <end position="69"/>
    </location>
</feature>
<feature type="compositionally biased region" description="Basic and acidic residues" evidence="1">
    <location>
        <begin position="18"/>
        <end position="28"/>
    </location>
</feature>
<accession>A0A7S4GJV3</accession>
<feature type="region of interest" description="Disordered" evidence="1">
    <location>
        <begin position="55"/>
        <end position="89"/>
    </location>
</feature>
<proteinExistence type="predicted"/>
<feature type="region of interest" description="Disordered" evidence="1">
    <location>
        <begin position="1"/>
        <end position="33"/>
    </location>
</feature>
<dbReference type="EMBL" id="HBJA01147265">
    <property type="protein sequence ID" value="CAE0839188.1"/>
    <property type="molecule type" value="Transcribed_RNA"/>
</dbReference>
<reference evidence="2" key="1">
    <citation type="submission" date="2021-01" db="EMBL/GenBank/DDBJ databases">
        <authorList>
            <person name="Corre E."/>
            <person name="Pelletier E."/>
            <person name="Niang G."/>
            <person name="Scheremetjew M."/>
            <person name="Finn R."/>
            <person name="Kale V."/>
            <person name="Holt S."/>
            <person name="Cochrane G."/>
            <person name="Meng A."/>
            <person name="Brown T."/>
            <person name="Cohen L."/>
        </authorList>
    </citation>
    <scope>NUCLEOTIDE SEQUENCE</scope>
    <source>
        <strain evidence="2">CCMP1594</strain>
    </source>
</reference>
<dbReference type="AlphaFoldDB" id="A0A7S4GJV3"/>